<dbReference type="Pfam" id="PF13377">
    <property type="entry name" value="Peripla_BP_3"/>
    <property type="match status" value="1"/>
</dbReference>
<dbReference type="CDD" id="cd06284">
    <property type="entry name" value="PBP1_LacI-like"/>
    <property type="match status" value="1"/>
</dbReference>
<reference evidence="5 6" key="1">
    <citation type="submission" date="2017-03" db="EMBL/GenBank/DDBJ databases">
        <authorList>
            <person name="Afonso C.L."/>
            <person name="Miller P.J."/>
            <person name="Scott M.A."/>
            <person name="Spackman E."/>
            <person name="Goraichik I."/>
            <person name="Dimitrov K.M."/>
            <person name="Suarez D.L."/>
            <person name="Swayne D.E."/>
        </authorList>
    </citation>
    <scope>NUCLEOTIDE SEQUENCE [LARGE SCALE GENOMIC DNA]</scope>
    <source>
        <strain evidence="5 6">CECT 8620</strain>
    </source>
</reference>
<gene>
    <name evidence="5" type="primary">cytR_1</name>
    <name evidence="5" type="ORF">AQS8620_00480</name>
</gene>
<name>A0A1Y5RKD2_9RHOB</name>
<dbReference type="AlphaFoldDB" id="A0A1Y5RKD2"/>
<dbReference type="GO" id="GO:0000976">
    <property type="term" value="F:transcription cis-regulatory region binding"/>
    <property type="evidence" value="ECO:0007669"/>
    <property type="project" value="TreeGrafter"/>
</dbReference>
<accession>A0A1Y5RKD2</accession>
<dbReference type="InterPro" id="IPR000843">
    <property type="entry name" value="HTH_LacI"/>
</dbReference>
<evidence type="ECO:0000313" key="6">
    <source>
        <dbReference type="Proteomes" id="UP000193862"/>
    </source>
</evidence>
<dbReference type="EMBL" id="FWFS01000001">
    <property type="protein sequence ID" value="SLN19639.1"/>
    <property type="molecule type" value="Genomic_DNA"/>
</dbReference>
<evidence type="ECO:0000313" key="5">
    <source>
        <dbReference type="EMBL" id="SLN19639.1"/>
    </source>
</evidence>
<dbReference type="PROSITE" id="PS50932">
    <property type="entry name" value="HTH_LACI_2"/>
    <property type="match status" value="1"/>
</dbReference>
<dbReference type="PANTHER" id="PTHR30146:SF109">
    <property type="entry name" value="HTH-TYPE TRANSCRIPTIONAL REGULATOR GALS"/>
    <property type="match status" value="1"/>
</dbReference>
<proteinExistence type="predicted"/>
<keyword evidence="2" id="KW-0238">DNA-binding</keyword>
<dbReference type="Gene3D" id="3.40.50.2300">
    <property type="match status" value="2"/>
</dbReference>
<keyword evidence="6" id="KW-1185">Reference proteome</keyword>
<dbReference type="InterPro" id="IPR010982">
    <property type="entry name" value="Lambda_DNA-bd_dom_sf"/>
</dbReference>
<keyword evidence="3" id="KW-0804">Transcription</keyword>
<evidence type="ECO:0000256" key="3">
    <source>
        <dbReference type="ARBA" id="ARBA00023163"/>
    </source>
</evidence>
<dbReference type="Proteomes" id="UP000193862">
    <property type="component" value="Unassembled WGS sequence"/>
</dbReference>
<evidence type="ECO:0000259" key="4">
    <source>
        <dbReference type="PROSITE" id="PS50932"/>
    </source>
</evidence>
<evidence type="ECO:0000256" key="1">
    <source>
        <dbReference type="ARBA" id="ARBA00023015"/>
    </source>
</evidence>
<dbReference type="RefSeq" id="WP_085835198.1">
    <property type="nucleotide sequence ID" value="NZ_FWFS01000001.1"/>
</dbReference>
<dbReference type="SUPFAM" id="SSF47413">
    <property type="entry name" value="lambda repressor-like DNA-binding domains"/>
    <property type="match status" value="1"/>
</dbReference>
<evidence type="ECO:0000256" key="2">
    <source>
        <dbReference type="ARBA" id="ARBA00023125"/>
    </source>
</evidence>
<dbReference type="SMART" id="SM00354">
    <property type="entry name" value="HTH_LACI"/>
    <property type="match status" value="1"/>
</dbReference>
<dbReference type="InterPro" id="IPR028082">
    <property type="entry name" value="Peripla_BP_I"/>
</dbReference>
<dbReference type="InterPro" id="IPR046335">
    <property type="entry name" value="LacI/GalR-like_sensor"/>
</dbReference>
<dbReference type="SUPFAM" id="SSF53822">
    <property type="entry name" value="Periplasmic binding protein-like I"/>
    <property type="match status" value="1"/>
</dbReference>
<dbReference type="CDD" id="cd01392">
    <property type="entry name" value="HTH_LacI"/>
    <property type="match status" value="1"/>
</dbReference>
<sequence>MSLSIKDIARLSGVSTATVSRTLSAPEKVTRQTREQVMQVVEEHGYRVNSMARNLRRQRADSVLALVPDLGNPFFSAIFAGIQDRLSQAGVDLLVADNRSLHPSGRSVLSQLRDARADGLICLDGGFSDEARRELAASGMENRVVFACEWPMAGGFPSVRSDNREGMRLAIDYLAGLGHRCIAYCAGPAGNVLNIERRAGAQEALAAHGLTLPDSRVFEGDFSLQAGEKAAQVFVEMAERPTAVICASDQLAMGLIHGLSKHGIHAPRDVSVMGFDDIITSAYFLPALTTIRQNRLGLGVEAATVLLDLIDGKSVPRDHVVTLPVSLQIRASTAVPR</sequence>
<protein>
    <submittedName>
        <fullName evidence="5">HTH-type transcriptional repressor CytR</fullName>
    </submittedName>
</protein>
<feature type="domain" description="HTH lacI-type" evidence="4">
    <location>
        <begin position="3"/>
        <end position="57"/>
    </location>
</feature>
<dbReference type="Pfam" id="PF00356">
    <property type="entry name" value="LacI"/>
    <property type="match status" value="1"/>
</dbReference>
<dbReference type="OrthoDB" id="8433438at2"/>
<organism evidence="5 6">
    <name type="scientific">Aquimixticola soesokkakensis</name>
    <dbReference type="NCBI Taxonomy" id="1519096"/>
    <lineage>
        <taxon>Bacteria</taxon>
        <taxon>Pseudomonadati</taxon>
        <taxon>Pseudomonadota</taxon>
        <taxon>Alphaproteobacteria</taxon>
        <taxon>Rhodobacterales</taxon>
        <taxon>Paracoccaceae</taxon>
        <taxon>Aquimixticola</taxon>
    </lineage>
</organism>
<dbReference type="Gene3D" id="1.10.260.40">
    <property type="entry name" value="lambda repressor-like DNA-binding domains"/>
    <property type="match status" value="1"/>
</dbReference>
<dbReference type="PANTHER" id="PTHR30146">
    <property type="entry name" value="LACI-RELATED TRANSCRIPTIONAL REPRESSOR"/>
    <property type="match status" value="1"/>
</dbReference>
<keyword evidence="1" id="KW-0805">Transcription regulation</keyword>
<dbReference type="GO" id="GO:0003700">
    <property type="term" value="F:DNA-binding transcription factor activity"/>
    <property type="evidence" value="ECO:0007669"/>
    <property type="project" value="TreeGrafter"/>
</dbReference>